<feature type="signal peptide" evidence="2">
    <location>
        <begin position="1"/>
        <end position="32"/>
    </location>
</feature>
<dbReference type="GeneID" id="92993549"/>
<protein>
    <submittedName>
        <fullName evidence="3">Gram-positive signal peptide protein, YSIRK family</fullName>
    </submittedName>
</protein>
<reference evidence="3 4" key="1">
    <citation type="submission" date="2014-03" db="EMBL/GenBank/DDBJ databases">
        <title>Genome sequence of Bordetella hinzii.</title>
        <authorList>
            <person name="Register K."/>
            <person name="Harvill E."/>
            <person name="Goodfield L.L."/>
            <person name="Ivanov Y.V."/>
            <person name="Meyer J.A."/>
            <person name="Muse S.J."/>
            <person name="Jacobs N."/>
            <person name="Bendor L."/>
            <person name="Smallridge W.E."/>
            <person name="Brinkac L.M."/>
            <person name="Sanka R."/>
            <person name="Kim M."/>
            <person name="Losada L."/>
        </authorList>
    </citation>
    <scope>NUCLEOTIDE SEQUENCE [LARGE SCALE GENOMIC DNA]</scope>
    <source>
        <strain evidence="3 4">OH87 BAL007II</strain>
    </source>
</reference>
<keyword evidence="2" id="KW-0732">Signal</keyword>
<name>A0ABR4R1Q8_9BORD</name>
<organism evidence="3 4">
    <name type="scientific">Bordetella hinzii OH87 BAL007II</name>
    <dbReference type="NCBI Taxonomy" id="1331262"/>
    <lineage>
        <taxon>Bacteria</taxon>
        <taxon>Pseudomonadati</taxon>
        <taxon>Pseudomonadota</taxon>
        <taxon>Betaproteobacteria</taxon>
        <taxon>Burkholderiales</taxon>
        <taxon>Alcaligenaceae</taxon>
        <taxon>Bordetella</taxon>
    </lineage>
</organism>
<keyword evidence="4" id="KW-1185">Reference proteome</keyword>
<proteinExistence type="predicted"/>
<feature type="region of interest" description="Disordered" evidence="1">
    <location>
        <begin position="136"/>
        <end position="161"/>
    </location>
</feature>
<dbReference type="EMBL" id="JHEM01000014">
    <property type="protein sequence ID" value="KCB24233.1"/>
    <property type="molecule type" value="Genomic_DNA"/>
</dbReference>
<accession>A0ABR4R1Q8</accession>
<sequence>MKQAYSLRRLSLGACSALALGAALWAASPAHAADDNSPDAVYKREVARCNAGMSTEDRKTCLREAGAARDEARRNRLGNGSGSLDQNRMRRCDSLPGQQRQDCITQMTDTANTTTRGSVAGGGILRETVIQVPAGTPGAMPQGGAPATAPGSLQPAPMPMR</sequence>
<feature type="region of interest" description="Disordered" evidence="1">
    <location>
        <begin position="67"/>
        <end position="98"/>
    </location>
</feature>
<evidence type="ECO:0000256" key="1">
    <source>
        <dbReference type="SAM" id="MobiDB-lite"/>
    </source>
</evidence>
<evidence type="ECO:0000313" key="3">
    <source>
        <dbReference type="EMBL" id="KCB24233.1"/>
    </source>
</evidence>
<evidence type="ECO:0000313" key="4">
    <source>
        <dbReference type="Proteomes" id="UP000025748"/>
    </source>
</evidence>
<feature type="chain" id="PRO_5045281097" evidence="2">
    <location>
        <begin position="33"/>
        <end position="161"/>
    </location>
</feature>
<dbReference type="Proteomes" id="UP000025748">
    <property type="component" value="Unassembled WGS sequence"/>
</dbReference>
<dbReference type="RefSeq" id="WP_029580731.1">
    <property type="nucleotide sequence ID" value="NZ_JHEM01000014.1"/>
</dbReference>
<evidence type="ECO:0000256" key="2">
    <source>
        <dbReference type="SAM" id="SignalP"/>
    </source>
</evidence>
<gene>
    <name evidence="3" type="ORF">L544_2137</name>
</gene>
<comment type="caution">
    <text evidence="3">The sequence shown here is derived from an EMBL/GenBank/DDBJ whole genome shotgun (WGS) entry which is preliminary data.</text>
</comment>